<dbReference type="AlphaFoldDB" id="A0AA49K015"/>
<sequence>MRIWSLGSGSRGNALVVGSGDRLVLVDCGFGPRALVTRLKAVGLVPEMIEALLLTHEHQDHADGAAKAQHKWRWPVYASAGTHAALRDIPAKHRVVLQAGAAQTVGAFTVEATPVPHDAREPMAFALTATASGARVGIAHDLGAVPPALERLFARCDALCLEANHDGEMLRHGPYPRALQDRIRGGRGHIDNAESGALARRLSHPGLKALALLHLSETNNTPSLAARSVNAVLGSSRVQAHPAAGRSAELLFALEAATRTTQFSLAL</sequence>
<accession>A0AA49K015</accession>
<dbReference type="InterPro" id="IPR052533">
    <property type="entry name" value="WalJ/YycJ-like"/>
</dbReference>
<organism evidence="3 4">
    <name type="scientific">Pseudogemmatithrix spongiicola</name>
    <dbReference type="NCBI Taxonomy" id="3062599"/>
    <lineage>
        <taxon>Bacteria</taxon>
        <taxon>Pseudomonadati</taxon>
        <taxon>Gemmatimonadota</taxon>
        <taxon>Gemmatimonadia</taxon>
        <taxon>Gemmatimonadales</taxon>
        <taxon>Gemmatimonadaceae</taxon>
        <taxon>Pseudogemmatithrix</taxon>
    </lineage>
</organism>
<dbReference type="EMBL" id="CP130612">
    <property type="protein sequence ID" value="WKW12096.1"/>
    <property type="molecule type" value="Genomic_DNA"/>
</dbReference>
<protein>
    <submittedName>
        <fullName evidence="3">MBL fold metallo-hydrolase</fullName>
    </submittedName>
</protein>
<dbReference type="KEGG" id="pspc:Strain318_001370"/>
<evidence type="ECO:0000313" key="2">
    <source>
        <dbReference type="EMBL" id="WKW12096.1"/>
    </source>
</evidence>
<name>A0AA49K015_9BACT</name>
<dbReference type="PANTHER" id="PTHR47619:SF1">
    <property type="entry name" value="EXODEOXYRIBONUCLEASE WALJ"/>
    <property type="match status" value="1"/>
</dbReference>
<dbReference type="EMBL" id="CP130613">
    <property type="protein sequence ID" value="WKW15005.1"/>
    <property type="molecule type" value="Genomic_DNA"/>
</dbReference>
<dbReference type="SUPFAM" id="SSF56281">
    <property type="entry name" value="Metallo-hydrolase/oxidoreductase"/>
    <property type="match status" value="1"/>
</dbReference>
<evidence type="ECO:0000259" key="1">
    <source>
        <dbReference type="SMART" id="SM00849"/>
    </source>
</evidence>
<dbReference type="RefSeq" id="WP_367887771.1">
    <property type="nucleotide sequence ID" value="NZ_CP130612.1"/>
</dbReference>
<accession>A0AA49JUB9</accession>
<evidence type="ECO:0000313" key="4">
    <source>
        <dbReference type="Proteomes" id="UP001229955"/>
    </source>
</evidence>
<dbReference type="Pfam" id="PF12706">
    <property type="entry name" value="Lactamase_B_2"/>
    <property type="match status" value="1"/>
</dbReference>
<reference evidence="3" key="1">
    <citation type="submission" date="2023-07" db="EMBL/GenBank/DDBJ databases">
        <authorList>
            <person name="Haufschild T."/>
            <person name="Kallscheuer N."/>
            <person name="Hammer J."/>
            <person name="Kohn T."/>
            <person name="Kabuu M."/>
            <person name="Jogler M."/>
            <person name="Wohfarth N."/>
            <person name="Heuer A."/>
            <person name="Rohde M."/>
            <person name="van Teeseling M.C.F."/>
            <person name="Jogler C."/>
        </authorList>
    </citation>
    <scope>NUCLEOTIDE SEQUENCE</scope>
    <source>
        <strain evidence="2">Strain 138</strain>
        <strain evidence="3">Strain 318</strain>
    </source>
</reference>
<evidence type="ECO:0000313" key="3">
    <source>
        <dbReference type="EMBL" id="WKW15005.1"/>
    </source>
</evidence>
<keyword evidence="4" id="KW-1185">Reference proteome</keyword>
<dbReference type="Gene3D" id="3.60.15.10">
    <property type="entry name" value="Ribonuclease Z/Hydroxyacylglutathione hydrolase-like"/>
    <property type="match status" value="1"/>
</dbReference>
<feature type="domain" description="Metallo-beta-lactamase" evidence="1">
    <location>
        <begin position="11"/>
        <end position="189"/>
    </location>
</feature>
<dbReference type="PANTHER" id="PTHR47619">
    <property type="entry name" value="METALLO-HYDROLASE YYCJ-RELATED"/>
    <property type="match status" value="1"/>
</dbReference>
<dbReference type="InterPro" id="IPR036866">
    <property type="entry name" value="RibonucZ/Hydroxyglut_hydro"/>
</dbReference>
<proteinExistence type="predicted"/>
<gene>
    <name evidence="2" type="ORF">Strain138_001370</name>
    <name evidence="3" type="ORF">Strain318_001370</name>
</gene>
<dbReference type="SMART" id="SM00849">
    <property type="entry name" value="Lactamase_B"/>
    <property type="match status" value="1"/>
</dbReference>
<dbReference type="Proteomes" id="UP001229955">
    <property type="component" value="Chromosome"/>
</dbReference>
<dbReference type="InterPro" id="IPR001279">
    <property type="entry name" value="Metallo-B-lactamas"/>
</dbReference>